<reference evidence="2 3" key="1">
    <citation type="submission" date="2018-05" db="EMBL/GenBank/DDBJ databases">
        <title>Brumimicrobium oceani sp. nov., isolated from coastal sediment.</title>
        <authorList>
            <person name="Kou Y."/>
        </authorList>
    </citation>
    <scope>NUCLEOTIDE SEQUENCE [LARGE SCALE GENOMIC DNA]</scope>
    <source>
        <strain evidence="2 3">C305</strain>
    </source>
</reference>
<reference evidence="2 3" key="2">
    <citation type="submission" date="2018-05" db="EMBL/GenBank/DDBJ databases">
        <authorList>
            <person name="Lanie J.A."/>
            <person name="Ng W.-L."/>
            <person name="Kazmierczak K.M."/>
            <person name="Andrzejewski T.M."/>
            <person name="Davidsen T.M."/>
            <person name="Wayne K.J."/>
            <person name="Tettelin H."/>
            <person name="Glass J.I."/>
            <person name="Rusch D."/>
            <person name="Podicherti R."/>
            <person name="Tsui H.-C.T."/>
            <person name="Winkler M.E."/>
        </authorList>
    </citation>
    <scope>NUCLEOTIDE SEQUENCE [LARGE SCALE GENOMIC DNA]</scope>
    <source>
        <strain evidence="2 3">C305</strain>
    </source>
</reference>
<evidence type="ECO:0000259" key="1">
    <source>
        <dbReference type="Pfam" id="PF09603"/>
    </source>
</evidence>
<proteinExistence type="predicted"/>
<dbReference type="AlphaFoldDB" id="A0A2U2XAT6"/>
<protein>
    <recommendedName>
        <fullName evidence="1">Fibrobacter succinogenes major paralogous domain-containing protein</fullName>
    </recommendedName>
</protein>
<keyword evidence="3" id="KW-1185">Reference proteome</keyword>
<dbReference type="InterPro" id="IPR011871">
    <property type="entry name" value="Fib_succ_major"/>
</dbReference>
<name>A0A2U2XAT6_9FLAO</name>
<dbReference type="Proteomes" id="UP000245370">
    <property type="component" value="Unassembled WGS sequence"/>
</dbReference>
<evidence type="ECO:0000313" key="3">
    <source>
        <dbReference type="Proteomes" id="UP000245370"/>
    </source>
</evidence>
<dbReference type="OrthoDB" id="9805760at2"/>
<dbReference type="EMBL" id="QFRJ01000010">
    <property type="protein sequence ID" value="PWH84915.1"/>
    <property type="molecule type" value="Genomic_DNA"/>
</dbReference>
<gene>
    <name evidence="2" type="ORF">DIT68_12285</name>
</gene>
<comment type="caution">
    <text evidence="2">The sequence shown here is derived from an EMBL/GenBank/DDBJ whole genome shotgun (WGS) entry which is preliminary data.</text>
</comment>
<feature type="domain" description="Fibrobacter succinogenes major paralogous" evidence="1">
    <location>
        <begin position="80"/>
        <end position="276"/>
    </location>
</feature>
<organism evidence="2 3">
    <name type="scientific">Brumimicrobium oceani</name>
    <dbReference type="NCBI Taxonomy" id="2100725"/>
    <lineage>
        <taxon>Bacteria</taxon>
        <taxon>Pseudomonadati</taxon>
        <taxon>Bacteroidota</taxon>
        <taxon>Flavobacteriia</taxon>
        <taxon>Flavobacteriales</taxon>
        <taxon>Crocinitomicaceae</taxon>
        <taxon>Brumimicrobium</taxon>
    </lineage>
</organism>
<dbReference type="Pfam" id="PF09603">
    <property type="entry name" value="Fib_succ_major"/>
    <property type="match status" value="1"/>
</dbReference>
<dbReference type="PROSITE" id="PS51257">
    <property type="entry name" value="PROKAR_LIPOPROTEIN"/>
    <property type="match status" value="1"/>
</dbReference>
<accession>A0A2U2XAT6</accession>
<dbReference type="NCBIfam" id="TIGR02145">
    <property type="entry name" value="Fib_succ_major"/>
    <property type="match status" value="1"/>
</dbReference>
<evidence type="ECO:0000313" key="2">
    <source>
        <dbReference type="EMBL" id="PWH84915.1"/>
    </source>
</evidence>
<dbReference type="RefSeq" id="WP_109360107.1">
    <property type="nucleotide sequence ID" value="NZ_QFRJ01000010.1"/>
</dbReference>
<sequence>MKNIFFLSISMISLSLFVSCNKNERYNCMNGNCIESKNGKFRSLSECEEFCIPTADPVIFNPDLVYGEVSDVEGNVYKTISINGELWMAEDLKTSRYSNGDTINHVIDEYEWSVSAEGAWCYFANDVNNGVTKSKLYNWHAVNDSRNICPEGWHVPTLSEYEELESYLDTIKPINEAGNKMKSTGTLNLGSGYWADPNEGASNYSGFSGLPNGLRNREGSFVRIGLTHPGGSGSWWTSTDINSFGNLNGFSILLTTHNKTLIYQDRRQTSGQCVRCKQDN</sequence>